<dbReference type="InterPro" id="IPR015421">
    <property type="entry name" value="PyrdxlP-dep_Trfase_major"/>
</dbReference>
<dbReference type="EMBL" id="AORZ01000055">
    <property type="protein sequence ID" value="EME99197.1"/>
    <property type="molecule type" value="Genomic_DNA"/>
</dbReference>
<feature type="domain" description="AMP-dependent synthetase/ligase" evidence="5">
    <location>
        <begin position="643"/>
        <end position="764"/>
    </location>
</feature>
<dbReference type="PROSITE" id="PS00600">
    <property type="entry name" value="AA_TRANSFER_CLASS_3"/>
    <property type="match status" value="1"/>
</dbReference>
<dbReference type="eggNOG" id="COG0161">
    <property type="taxonomic scope" value="Bacteria"/>
</dbReference>
<dbReference type="RefSeq" id="WP_004947133.1">
    <property type="nucleotide sequence ID" value="NZ_AORZ01000055.1"/>
</dbReference>
<dbReference type="AlphaFoldDB" id="M3AZT4"/>
<proteinExistence type="inferred from homology"/>
<keyword evidence="3 6" id="KW-0808">Transferase</keyword>
<dbReference type="eggNOG" id="COG1541">
    <property type="taxonomic scope" value="Bacteria"/>
</dbReference>
<evidence type="ECO:0000256" key="3">
    <source>
        <dbReference type="ARBA" id="ARBA00022679"/>
    </source>
</evidence>
<dbReference type="STRING" id="1223523.H340_17702"/>
<gene>
    <name evidence="6" type="ORF">H340_17702</name>
</gene>
<evidence type="ECO:0000256" key="1">
    <source>
        <dbReference type="ARBA" id="ARBA00008954"/>
    </source>
</evidence>
<dbReference type="FunFam" id="3.40.640.10:FF:000014">
    <property type="entry name" value="Adenosylmethionine-8-amino-7-oxononanoate aminotransferase, probable"/>
    <property type="match status" value="1"/>
</dbReference>
<dbReference type="Proteomes" id="UP000011740">
    <property type="component" value="Unassembled WGS sequence"/>
</dbReference>
<sequence>MAAPLVNADALVKTDRSRLIHPHLPGAAADRIVMVEGSGCRLRDAHGREYLDATGGLMLAHVGHGRREMVEAAAGQMAKLEYYSSFHEFTNEPSIQLADRLIELAPAPMERVYFTSGGAEAVDAALRMARLYHHRLGRPERTWVLARHFGYHGVTYGGAAATGMPMFHQGFGPMLPNVRHLTPPLPFHPELYDGEDPTEYCLRELRETIDEIGAENIAVMIGEPILGVAGVVEPPADYWPRVRELLTDHGILLILDEVITAFGRTGHWFASGRLGVTPDFIVTAKGLTSGYFPMGALLVADHVAEVATRDEGFLGGYTYSGHATGCAVALKNLEILEREDLLTAAVEVGDHLGARLRRLEELPVVGQVRQTGLMLGIELTEDPATGEPLSADRVPPLVRERAGVIVRNNPNTVLLSPPLVMTRDEADRVAAAVTDVLTEFAATTRRAHRASAPAPSALDAPWGRPPTMPDLLAAAMEWHFAPETGSRFWLERARTLDFDPRKDVRTEADLALFPNVVDALRDARVEDLVPRGYGDGPIPLDIFESGGTTGAPKRVVWPPDLHERLTSWHSEVLDERGVPRGVNWLTIGPSGPHLFAPTSRTLAHLRGGIPFTVDLDPRWVKKCVGEGRAEETKRYVEHVLDQVTAILRSQDVGVVFTTPPLLEALAGREELAELVNRKVDTLIWGGSSMNVDTRALLRTQVFPDARLLGFYGSTMVGGGMYERDGVAEHEPSVFDPPYPFISMRVVDPDTGKPVPYGERGQVVMNHVSRGLLLPNNLERDTALRLPAAEHSGGDAVADIQPVRTFGGTTVIEGVY</sequence>
<protein>
    <submittedName>
        <fullName evidence="6">Class III aminotransferase</fullName>
    </submittedName>
</protein>
<reference evidence="6 7" key="1">
    <citation type="journal article" date="2013" name="Genome Announc.">
        <title>Whole-Genome Shotgun Assembly and Analysis of the Genome of Streptomyces mobaraensis DSM 40847, a Strain for Industrial Production of Microbial Transglutaminase.</title>
        <authorList>
            <person name="Yang H."/>
            <person name="He T."/>
            <person name="Wu W."/>
            <person name="Zhu W."/>
            <person name="Lu B."/>
            <person name="Sun W."/>
        </authorList>
    </citation>
    <scope>NUCLEOTIDE SEQUENCE [LARGE SCALE GENOMIC DNA]</scope>
    <source>
        <strain evidence="6 7">DSM 40847</strain>
    </source>
</reference>
<evidence type="ECO:0000256" key="2">
    <source>
        <dbReference type="ARBA" id="ARBA00022576"/>
    </source>
</evidence>
<dbReference type="GO" id="GO:0030170">
    <property type="term" value="F:pyridoxal phosphate binding"/>
    <property type="evidence" value="ECO:0007669"/>
    <property type="project" value="InterPro"/>
</dbReference>
<dbReference type="Pfam" id="PF00202">
    <property type="entry name" value="Aminotran_3"/>
    <property type="match status" value="1"/>
</dbReference>
<dbReference type="InterPro" id="IPR000873">
    <property type="entry name" value="AMP-dep_synth/lig_dom"/>
</dbReference>
<dbReference type="Pfam" id="PF00501">
    <property type="entry name" value="AMP-binding"/>
    <property type="match status" value="1"/>
</dbReference>
<dbReference type="Gene3D" id="3.40.50.12780">
    <property type="entry name" value="N-terminal domain of ligase-like"/>
    <property type="match status" value="1"/>
</dbReference>
<dbReference type="SUPFAM" id="SSF53383">
    <property type="entry name" value="PLP-dependent transferases"/>
    <property type="match status" value="1"/>
</dbReference>
<dbReference type="InterPro" id="IPR005814">
    <property type="entry name" value="Aminotrans_3"/>
</dbReference>
<accession>M3AZT4</accession>
<comment type="similarity">
    <text evidence="1">Belongs to the class-III pyridoxal-phosphate-dependent aminotransferase family.</text>
</comment>
<dbReference type="InterPro" id="IPR015424">
    <property type="entry name" value="PyrdxlP-dep_Trfase"/>
</dbReference>
<dbReference type="CDD" id="cd00610">
    <property type="entry name" value="OAT_like"/>
    <property type="match status" value="1"/>
</dbReference>
<dbReference type="PANTHER" id="PTHR43094">
    <property type="entry name" value="AMINOTRANSFERASE"/>
    <property type="match status" value="1"/>
</dbReference>
<dbReference type="InterPro" id="IPR015422">
    <property type="entry name" value="PyrdxlP-dep_Trfase_small"/>
</dbReference>
<evidence type="ECO:0000313" key="7">
    <source>
        <dbReference type="Proteomes" id="UP000011740"/>
    </source>
</evidence>
<keyword evidence="2 6" id="KW-0032">Aminotransferase</keyword>
<dbReference type="Gene3D" id="3.40.640.10">
    <property type="entry name" value="Type I PLP-dependent aspartate aminotransferase-like (Major domain)"/>
    <property type="match status" value="1"/>
</dbReference>
<evidence type="ECO:0000256" key="4">
    <source>
        <dbReference type="ARBA" id="ARBA00022898"/>
    </source>
</evidence>
<dbReference type="InterPro" id="IPR042099">
    <property type="entry name" value="ANL_N_sf"/>
</dbReference>
<evidence type="ECO:0000313" key="6">
    <source>
        <dbReference type="EMBL" id="EME99197.1"/>
    </source>
</evidence>
<dbReference type="Gene3D" id="3.90.1150.10">
    <property type="entry name" value="Aspartate Aminotransferase, domain 1"/>
    <property type="match status" value="1"/>
</dbReference>
<dbReference type="PANTHER" id="PTHR43094:SF1">
    <property type="entry name" value="AMINOTRANSFERASE CLASS-III"/>
    <property type="match status" value="1"/>
</dbReference>
<dbReference type="SUPFAM" id="SSF56801">
    <property type="entry name" value="Acetyl-CoA synthetase-like"/>
    <property type="match status" value="1"/>
</dbReference>
<dbReference type="GO" id="GO:0008483">
    <property type="term" value="F:transaminase activity"/>
    <property type="evidence" value="ECO:0007669"/>
    <property type="project" value="UniProtKB-KW"/>
</dbReference>
<evidence type="ECO:0000259" key="5">
    <source>
        <dbReference type="Pfam" id="PF00501"/>
    </source>
</evidence>
<keyword evidence="4" id="KW-0663">Pyridoxal phosphate</keyword>
<dbReference type="InterPro" id="IPR049704">
    <property type="entry name" value="Aminotrans_3_PPA_site"/>
</dbReference>
<organism evidence="6 7">
    <name type="scientific">Streptomyces mobaraensis (strain ATCC 29032 / DSM 40847 / JCM 4168 / NBRC 13819 / NCIMB 11159 / IPCR 16-22)</name>
    <dbReference type="NCBI Taxonomy" id="1223523"/>
    <lineage>
        <taxon>Bacteria</taxon>
        <taxon>Bacillati</taxon>
        <taxon>Actinomycetota</taxon>
        <taxon>Actinomycetes</taxon>
        <taxon>Kitasatosporales</taxon>
        <taxon>Streptomycetaceae</taxon>
        <taxon>Streptomyces</taxon>
    </lineage>
</organism>
<name>M3AZT4_STRM1</name>
<comment type="caution">
    <text evidence="6">The sequence shown here is derived from an EMBL/GenBank/DDBJ whole genome shotgun (WGS) entry which is preliminary data.</text>
</comment>
<dbReference type="PATRIC" id="fig|1223523.3.peg.3625"/>